<evidence type="ECO:0000256" key="5">
    <source>
        <dbReference type="ARBA" id="ARBA00022692"/>
    </source>
</evidence>
<organism evidence="9">
    <name type="scientific">hydrothermal vent metagenome</name>
    <dbReference type="NCBI Taxonomy" id="652676"/>
    <lineage>
        <taxon>unclassified sequences</taxon>
        <taxon>metagenomes</taxon>
        <taxon>ecological metagenomes</taxon>
    </lineage>
</organism>
<evidence type="ECO:0000313" key="9">
    <source>
        <dbReference type="EMBL" id="SHO80892.1"/>
    </source>
</evidence>
<keyword evidence="3" id="KW-0813">Transport</keyword>
<evidence type="ECO:0000256" key="4">
    <source>
        <dbReference type="ARBA" id="ARBA00022475"/>
    </source>
</evidence>
<feature type="transmembrane region" description="Helical" evidence="8">
    <location>
        <begin position="6"/>
        <end position="26"/>
    </location>
</feature>
<evidence type="ECO:0000256" key="1">
    <source>
        <dbReference type="ARBA" id="ARBA00004651"/>
    </source>
</evidence>
<dbReference type="CDD" id="cd06550">
    <property type="entry name" value="TM_ABC_iron-siderophores_like"/>
    <property type="match status" value="1"/>
</dbReference>
<dbReference type="GO" id="GO:0033214">
    <property type="term" value="P:siderophore-iron import into cell"/>
    <property type="evidence" value="ECO:0007669"/>
    <property type="project" value="TreeGrafter"/>
</dbReference>
<feature type="transmembrane region" description="Helical" evidence="8">
    <location>
        <begin position="47"/>
        <end position="69"/>
    </location>
</feature>
<comment type="subcellular location">
    <subcellularLocation>
        <location evidence="1">Cell membrane</location>
        <topology evidence="1">Multi-pass membrane protein</topology>
    </subcellularLocation>
</comment>
<dbReference type="InterPro" id="IPR000522">
    <property type="entry name" value="ABC_transptr_permease_BtuC"/>
</dbReference>
<dbReference type="GO" id="GO:0022857">
    <property type="term" value="F:transmembrane transporter activity"/>
    <property type="evidence" value="ECO:0007669"/>
    <property type="project" value="InterPro"/>
</dbReference>
<dbReference type="Gene3D" id="1.10.3470.10">
    <property type="entry name" value="ABC transporter involved in vitamin B12 uptake, BtuC"/>
    <property type="match status" value="1"/>
</dbReference>
<gene>
    <name evidence="9" type="ORF">MNB_SV-15-542</name>
</gene>
<feature type="transmembrane region" description="Helical" evidence="8">
    <location>
        <begin position="287"/>
        <end position="306"/>
    </location>
</feature>
<feature type="transmembrane region" description="Helical" evidence="8">
    <location>
        <begin position="219"/>
        <end position="249"/>
    </location>
</feature>
<dbReference type="InterPro" id="IPR037294">
    <property type="entry name" value="ABC_BtuC-like"/>
</dbReference>
<feature type="transmembrane region" description="Helical" evidence="8">
    <location>
        <begin position="131"/>
        <end position="152"/>
    </location>
</feature>
<accession>A0A1W1EJD1</accession>
<feature type="transmembrane region" description="Helical" evidence="8">
    <location>
        <begin position="173"/>
        <end position="193"/>
    </location>
</feature>
<dbReference type="AlphaFoldDB" id="A0A1W1EJD1"/>
<evidence type="ECO:0000256" key="2">
    <source>
        <dbReference type="ARBA" id="ARBA00007935"/>
    </source>
</evidence>
<feature type="transmembrane region" description="Helical" evidence="8">
    <location>
        <begin position="261"/>
        <end position="281"/>
    </location>
</feature>
<name>A0A1W1EJD1_9ZZZZ</name>
<dbReference type="PANTHER" id="PTHR30472:SF25">
    <property type="entry name" value="ABC TRANSPORTER PERMEASE PROTEIN MJ0876-RELATED"/>
    <property type="match status" value="1"/>
</dbReference>
<dbReference type="SUPFAM" id="SSF81345">
    <property type="entry name" value="ABC transporter involved in vitamin B12 uptake, BtuC"/>
    <property type="match status" value="1"/>
</dbReference>
<keyword evidence="6 8" id="KW-1133">Transmembrane helix</keyword>
<sequence length="308" mass="33919">MKKLPLLISIIIILYSPFVGQVDILFKDILNNSTLSYQIFWNIRVPRVIVGFFVGGVLSVGGMVFQTIFKNSLSSPYTLGVASGASLGVGIGVVFGFIGMGWLFGFLGALSTIIIHLIISIKIKNYDSNSMLLVGISLSFFYSALFMIILYISNLQQSYEIIRFTMGSLESNLEDALLISFLSISILFIIIAYKKELRFLLISQEYALLKGVNTIRVDYILLISISLGVGVAVSITGPIGFVGLIIPHIIKNIYKQSSDRLILKIFFYGGIFLIFCDMIARVGSSDIPIGVVSSSFGAPLMIYLILRK</sequence>
<dbReference type="GO" id="GO:0005886">
    <property type="term" value="C:plasma membrane"/>
    <property type="evidence" value="ECO:0007669"/>
    <property type="project" value="UniProtKB-SubCell"/>
</dbReference>
<feature type="transmembrane region" description="Helical" evidence="8">
    <location>
        <begin position="102"/>
        <end position="119"/>
    </location>
</feature>
<keyword evidence="7 8" id="KW-0472">Membrane</keyword>
<comment type="similarity">
    <text evidence="2">Belongs to the binding-protein-dependent transport system permease family. FecCD subfamily.</text>
</comment>
<protein>
    <submittedName>
        <fullName evidence="9">Vitamin B12 ABC transporter, permease component BtuC</fullName>
    </submittedName>
</protein>
<evidence type="ECO:0000256" key="6">
    <source>
        <dbReference type="ARBA" id="ARBA00022989"/>
    </source>
</evidence>
<reference evidence="9" key="1">
    <citation type="submission" date="2016-10" db="EMBL/GenBank/DDBJ databases">
        <authorList>
            <person name="de Groot N.N."/>
        </authorList>
    </citation>
    <scope>NUCLEOTIDE SEQUENCE</scope>
</reference>
<evidence type="ECO:0000256" key="8">
    <source>
        <dbReference type="SAM" id="Phobius"/>
    </source>
</evidence>
<keyword evidence="5 8" id="KW-0812">Transmembrane</keyword>
<dbReference type="EMBL" id="FRYL01000021">
    <property type="protein sequence ID" value="SHO80892.1"/>
    <property type="molecule type" value="Genomic_DNA"/>
</dbReference>
<evidence type="ECO:0000256" key="3">
    <source>
        <dbReference type="ARBA" id="ARBA00022448"/>
    </source>
</evidence>
<proteinExistence type="inferred from homology"/>
<feature type="transmembrane region" description="Helical" evidence="8">
    <location>
        <begin position="75"/>
        <end position="95"/>
    </location>
</feature>
<dbReference type="Pfam" id="PF01032">
    <property type="entry name" value="FecCD"/>
    <property type="match status" value="1"/>
</dbReference>
<keyword evidence="4" id="KW-1003">Cell membrane</keyword>
<evidence type="ECO:0000256" key="7">
    <source>
        <dbReference type="ARBA" id="ARBA00023136"/>
    </source>
</evidence>
<dbReference type="PANTHER" id="PTHR30472">
    <property type="entry name" value="FERRIC ENTEROBACTIN TRANSPORT SYSTEM PERMEASE PROTEIN"/>
    <property type="match status" value="1"/>
</dbReference>